<evidence type="ECO:0000313" key="9">
    <source>
        <dbReference type="Proteomes" id="UP000007150"/>
    </source>
</evidence>
<dbReference type="InterPro" id="IPR053876">
    <property type="entry name" value="Phage_int_M"/>
</dbReference>
<accession>F6EZG1</accession>
<organism evidence="8 9">
    <name type="scientific">Sphingobium chlorophenolicum L-1</name>
    <dbReference type="NCBI Taxonomy" id="690566"/>
    <lineage>
        <taxon>Bacteria</taxon>
        <taxon>Pseudomonadati</taxon>
        <taxon>Pseudomonadota</taxon>
        <taxon>Alphaproteobacteria</taxon>
        <taxon>Sphingomonadales</taxon>
        <taxon>Sphingomonadaceae</taxon>
        <taxon>Sphingobium</taxon>
    </lineage>
</organism>
<evidence type="ECO:0000313" key="8">
    <source>
        <dbReference type="EMBL" id="AEG48437.1"/>
    </source>
</evidence>
<sequence length="400" mass="44601">MAAIKRPIGRPRRFAKFEEFEASLPAKMGKRPAYCDNIGIYKGSGGTTAWVKIQLPKGGMFKGASKAPGTYLEIKVGKRASWTWPELIEERDRLQKLADHGEPLEDVQAPTFAAHAADWLERKKSTLKSFGVTQGNVNRSLLPAFGKKALDAITVGDVNKWISAKRATLKPGTVQRELNTLNAILNDAVKCSLIERNPAKHADPIKGASDPRQRFITVEEYKTILATCERIEREQEEKSEQTPHRIRGWLRHFVAWAYNSGMRRAEILALTFDDVREIDEGHTAVAVLHTKNGKSRLVSCTPEMKVILDALRGLTRVEGDNRLFPLSMTTLTRNLRALWKATGLKDVRLHDLRRSHATILVDKGVDIRTVAGRLGHSGTAILAKHYAVYRGDKEAAAAFV</sequence>
<dbReference type="InterPro" id="IPR002104">
    <property type="entry name" value="Integrase_catalytic"/>
</dbReference>
<name>F6EZG1_SPHCR</name>
<reference evidence="8 9" key="1">
    <citation type="submission" date="2011-05" db="EMBL/GenBank/DDBJ databases">
        <title>Complete sequence of chromosome 1 of Sphingobium chlorophenolicum L-1.</title>
        <authorList>
            <consortium name="US DOE Joint Genome Institute"/>
            <person name="Lucas S."/>
            <person name="Han J."/>
            <person name="Lapidus A."/>
            <person name="Cheng J.-F."/>
            <person name="Goodwin L."/>
            <person name="Pitluck S."/>
            <person name="Peters L."/>
            <person name="Daligault H."/>
            <person name="Han C."/>
            <person name="Tapia R."/>
            <person name="Land M."/>
            <person name="Hauser L."/>
            <person name="Kyrpides N."/>
            <person name="Ivanova N."/>
            <person name="Pagani I."/>
            <person name="Turner P."/>
            <person name="Copley S."/>
            <person name="Woyke T."/>
        </authorList>
    </citation>
    <scope>NUCLEOTIDE SEQUENCE [LARGE SCALE GENOMIC DNA]</scope>
    <source>
        <strain evidence="8 9">L-1</strain>
    </source>
</reference>
<feature type="domain" description="Tyr recombinase" evidence="6">
    <location>
        <begin position="211"/>
        <end position="400"/>
    </location>
</feature>
<evidence type="ECO:0000256" key="1">
    <source>
        <dbReference type="ARBA" id="ARBA00008857"/>
    </source>
</evidence>
<evidence type="ECO:0000256" key="2">
    <source>
        <dbReference type="ARBA" id="ARBA00022908"/>
    </source>
</evidence>
<dbReference type="HOGENOM" id="CLU_690589_0_0_5"/>
<dbReference type="CDD" id="cd00796">
    <property type="entry name" value="INT_Rci_Hp1_C"/>
    <property type="match status" value="1"/>
</dbReference>
<dbReference type="RefSeq" id="WP_013846702.1">
    <property type="nucleotide sequence ID" value="NC_015593.1"/>
</dbReference>
<dbReference type="InterPro" id="IPR050090">
    <property type="entry name" value="Tyrosine_recombinase_XerCD"/>
</dbReference>
<proteinExistence type="inferred from homology"/>
<dbReference type="PANTHER" id="PTHR30349">
    <property type="entry name" value="PHAGE INTEGRASE-RELATED"/>
    <property type="match status" value="1"/>
</dbReference>
<dbReference type="GO" id="GO:0003677">
    <property type="term" value="F:DNA binding"/>
    <property type="evidence" value="ECO:0007669"/>
    <property type="project" value="UniProtKB-UniRule"/>
</dbReference>
<keyword evidence="4" id="KW-0233">DNA recombination</keyword>
<evidence type="ECO:0000259" key="6">
    <source>
        <dbReference type="PROSITE" id="PS51898"/>
    </source>
</evidence>
<gene>
    <name evidence="8" type="ORF">Sphch_0742</name>
</gene>
<dbReference type="GO" id="GO:0006310">
    <property type="term" value="P:DNA recombination"/>
    <property type="evidence" value="ECO:0007669"/>
    <property type="project" value="UniProtKB-KW"/>
</dbReference>
<dbReference type="EMBL" id="CP002798">
    <property type="protein sequence ID" value="AEG48437.1"/>
    <property type="molecule type" value="Genomic_DNA"/>
</dbReference>
<evidence type="ECO:0000256" key="3">
    <source>
        <dbReference type="ARBA" id="ARBA00023125"/>
    </source>
</evidence>
<comment type="similarity">
    <text evidence="1">Belongs to the 'phage' integrase family.</text>
</comment>
<dbReference type="Pfam" id="PF00589">
    <property type="entry name" value="Phage_integrase"/>
    <property type="match status" value="1"/>
</dbReference>
<dbReference type="PANTHER" id="PTHR30349:SF64">
    <property type="entry name" value="PROPHAGE INTEGRASE INTD-RELATED"/>
    <property type="match status" value="1"/>
</dbReference>
<dbReference type="InterPro" id="IPR013762">
    <property type="entry name" value="Integrase-like_cat_sf"/>
</dbReference>
<dbReference type="SUPFAM" id="SSF56349">
    <property type="entry name" value="DNA breaking-rejoining enzymes"/>
    <property type="match status" value="1"/>
</dbReference>
<dbReference type="PROSITE" id="PS51898">
    <property type="entry name" value="TYR_RECOMBINASE"/>
    <property type="match status" value="1"/>
</dbReference>
<dbReference type="KEGG" id="sch:Sphch_0742"/>
<dbReference type="PROSITE" id="PS51900">
    <property type="entry name" value="CB"/>
    <property type="match status" value="1"/>
</dbReference>
<dbReference type="Gene3D" id="1.10.150.130">
    <property type="match status" value="1"/>
</dbReference>
<dbReference type="STRING" id="690566.Sphch_0742"/>
<evidence type="ECO:0000256" key="4">
    <source>
        <dbReference type="ARBA" id="ARBA00023172"/>
    </source>
</evidence>
<feature type="domain" description="Core-binding (CB)" evidence="7">
    <location>
        <begin position="110"/>
        <end position="189"/>
    </location>
</feature>
<dbReference type="AlphaFoldDB" id="F6EZG1"/>
<dbReference type="Pfam" id="PF22022">
    <property type="entry name" value="Phage_int_M"/>
    <property type="match status" value="1"/>
</dbReference>
<dbReference type="InterPro" id="IPR011010">
    <property type="entry name" value="DNA_brk_join_enz"/>
</dbReference>
<evidence type="ECO:0000256" key="5">
    <source>
        <dbReference type="PROSITE-ProRule" id="PRU01248"/>
    </source>
</evidence>
<protein>
    <submittedName>
        <fullName evidence="8">Integrase family protein</fullName>
    </submittedName>
</protein>
<evidence type="ECO:0000259" key="7">
    <source>
        <dbReference type="PROSITE" id="PS51900"/>
    </source>
</evidence>
<dbReference type="GO" id="GO:0015074">
    <property type="term" value="P:DNA integration"/>
    <property type="evidence" value="ECO:0007669"/>
    <property type="project" value="UniProtKB-KW"/>
</dbReference>
<keyword evidence="3 5" id="KW-0238">DNA-binding</keyword>
<dbReference type="InterPro" id="IPR010998">
    <property type="entry name" value="Integrase_recombinase_N"/>
</dbReference>
<dbReference type="Gene3D" id="1.10.443.10">
    <property type="entry name" value="Intergrase catalytic core"/>
    <property type="match status" value="1"/>
</dbReference>
<dbReference type="Proteomes" id="UP000007150">
    <property type="component" value="Chromosome 1"/>
</dbReference>
<keyword evidence="9" id="KW-1185">Reference proteome</keyword>
<dbReference type="InterPro" id="IPR044068">
    <property type="entry name" value="CB"/>
</dbReference>
<keyword evidence="2" id="KW-0229">DNA integration</keyword>